<dbReference type="eggNOG" id="arCOG12690">
    <property type="taxonomic scope" value="Archaea"/>
</dbReference>
<evidence type="ECO:0000313" key="2">
    <source>
        <dbReference type="Proteomes" id="UP000002408"/>
    </source>
</evidence>
<reference evidence="2" key="1">
    <citation type="journal article" date="2015" name="Microbiology">
        <title>Genome of Methanoregula boonei 6A8 reveals adaptations to oligotrophic peatland environments.</title>
        <authorList>
            <person name="Braeuer S."/>
            <person name="Cadillo-Quiroz H."/>
            <person name="Kyrpides N."/>
            <person name="Woyke T."/>
            <person name="Goodwin L."/>
            <person name="Detter C."/>
            <person name="Podell S."/>
            <person name="Yavitt J.B."/>
            <person name="Zinder S.H."/>
        </authorList>
    </citation>
    <scope>NUCLEOTIDE SEQUENCE [LARGE SCALE GENOMIC DNA]</scope>
    <source>
        <strain evidence="2">DSM 21154 / JCM 14090 / 6A8</strain>
    </source>
</reference>
<dbReference type="OrthoDB" id="384740at2157"/>
<dbReference type="Proteomes" id="UP000002408">
    <property type="component" value="Chromosome"/>
</dbReference>
<keyword evidence="2" id="KW-1185">Reference proteome</keyword>
<evidence type="ECO:0000313" key="1">
    <source>
        <dbReference type="EMBL" id="ABS55369.1"/>
    </source>
</evidence>
<gene>
    <name evidence="1" type="ordered locus">Mboo_0851</name>
</gene>
<organism evidence="1 2">
    <name type="scientific">Methanoregula boonei (strain DSM 21154 / JCM 14090 / 6A8)</name>
    <dbReference type="NCBI Taxonomy" id="456442"/>
    <lineage>
        <taxon>Archaea</taxon>
        <taxon>Methanobacteriati</taxon>
        <taxon>Methanobacteriota</taxon>
        <taxon>Stenosarchaea group</taxon>
        <taxon>Methanomicrobia</taxon>
        <taxon>Methanomicrobiales</taxon>
        <taxon>Methanoregulaceae</taxon>
        <taxon>Methanoregula</taxon>
    </lineage>
</organism>
<accession>A7I6K8</accession>
<dbReference type="RefSeq" id="WP_012106393.1">
    <property type="nucleotide sequence ID" value="NC_009712.1"/>
</dbReference>
<proteinExistence type="predicted"/>
<name>A7I6K8_METB6</name>
<protein>
    <submittedName>
        <fullName evidence="1">Uncharacterized protein</fullName>
    </submittedName>
</protein>
<dbReference type="KEGG" id="mbn:Mboo_0851"/>
<dbReference type="AlphaFoldDB" id="A7I6K8"/>
<sequence length="84" mass="9648">MTLIKKHRVRTKKTLVDTLPEMLLAALANHEDFIVTYETDPETKKRSLYIMSGSLVSPEMLASLKAEIERKKEEGSTIVSRDWK</sequence>
<dbReference type="HOGENOM" id="CLU_2519718_0_0_2"/>
<dbReference type="GeneID" id="5411470"/>
<dbReference type="EMBL" id="CP000780">
    <property type="protein sequence ID" value="ABS55369.1"/>
    <property type="molecule type" value="Genomic_DNA"/>
</dbReference>